<proteinExistence type="predicted"/>
<name>A0ABR1G5G7_AURAN</name>
<comment type="caution">
    <text evidence="2">The sequence shown here is derived from an EMBL/GenBank/DDBJ whole genome shotgun (WGS) entry which is preliminary data.</text>
</comment>
<evidence type="ECO:0000313" key="2">
    <source>
        <dbReference type="EMBL" id="KAK7248562.1"/>
    </source>
</evidence>
<feature type="compositionally biased region" description="Basic residues" evidence="1">
    <location>
        <begin position="43"/>
        <end position="64"/>
    </location>
</feature>
<sequence>MDYLSGLVGGSEEPAKARELGEPQPSTPSVLLAAWNDTEAAHKKPHAAPHKKHAAKPHAPKKPRAASDSFAMPSRLKFNTQERRDWRAEAVGTRGGEELYDFEAAIKGFVSRAGGGALVGLRDRGKRSLLWHAVDLGDANAVEVLIEHGAAHSHDPISDRHSPWVLARRLGETAIHEALTNYLDPALNDEILEDILAKDDAELEKAKRMKEQRGTLAGFASAIVVFVTCGQAGCGMDAGGEEWEEENKPKDKLANVLSL</sequence>
<dbReference type="Proteomes" id="UP001363151">
    <property type="component" value="Unassembled WGS sequence"/>
</dbReference>
<accession>A0ABR1G5G7</accession>
<keyword evidence="3" id="KW-1185">Reference proteome</keyword>
<dbReference type="InterPro" id="IPR036770">
    <property type="entry name" value="Ankyrin_rpt-contain_sf"/>
</dbReference>
<gene>
    <name evidence="2" type="ORF">SO694_00161048</name>
</gene>
<evidence type="ECO:0000256" key="1">
    <source>
        <dbReference type="SAM" id="MobiDB-lite"/>
    </source>
</evidence>
<protein>
    <submittedName>
        <fullName evidence="2">Uncharacterized protein</fullName>
    </submittedName>
</protein>
<evidence type="ECO:0000313" key="3">
    <source>
        <dbReference type="Proteomes" id="UP001363151"/>
    </source>
</evidence>
<reference evidence="2 3" key="1">
    <citation type="submission" date="2024-03" db="EMBL/GenBank/DDBJ databases">
        <title>Aureococcus anophagefferens CCMP1851 and Kratosvirus quantuckense: Draft genome of a second virus-susceptible host strain in the model system.</title>
        <authorList>
            <person name="Chase E."/>
            <person name="Truchon A.R."/>
            <person name="Schepens W."/>
            <person name="Wilhelm S.W."/>
        </authorList>
    </citation>
    <scope>NUCLEOTIDE SEQUENCE [LARGE SCALE GENOMIC DNA]</scope>
    <source>
        <strain evidence="2 3">CCMP1851</strain>
    </source>
</reference>
<dbReference type="SUPFAM" id="SSF48403">
    <property type="entry name" value="Ankyrin repeat"/>
    <property type="match status" value="1"/>
</dbReference>
<dbReference type="Gene3D" id="1.25.40.20">
    <property type="entry name" value="Ankyrin repeat-containing domain"/>
    <property type="match status" value="1"/>
</dbReference>
<organism evidence="2 3">
    <name type="scientific">Aureococcus anophagefferens</name>
    <name type="common">Harmful bloom alga</name>
    <dbReference type="NCBI Taxonomy" id="44056"/>
    <lineage>
        <taxon>Eukaryota</taxon>
        <taxon>Sar</taxon>
        <taxon>Stramenopiles</taxon>
        <taxon>Ochrophyta</taxon>
        <taxon>Pelagophyceae</taxon>
        <taxon>Pelagomonadales</taxon>
        <taxon>Pelagomonadaceae</taxon>
        <taxon>Aureococcus</taxon>
    </lineage>
</organism>
<dbReference type="EMBL" id="JBBJCI010000093">
    <property type="protein sequence ID" value="KAK7248562.1"/>
    <property type="molecule type" value="Genomic_DNA"/>
</dbReference>
<feature type="region of interest" description="Disordered" evidence="1">
    <location>
        <begin position="1"/>
        <end position="74"/>
    </location>
</feature>